<proteinExistence type="predicted"/>
<evidence type="ECO:0000313" key="3">
    <source>
        <dbReference type="EMBL" id="GGI74783.1"/>
    </source>
</evidence>
<evidence type="ECO:0000256" key="2">
    <source>
        <dbReference type="SAM" id="SignalP"/>
    </source>
</evidence>
<organism evidence="3 4">
    <name type="scientific">Shewanella gelidii</name>
    <dbReference type="NCBI Taxonomy" id="1642821"/>
    <lineage>
        <taxon>Bacteria</taxon>
        <taxon>Pseudomonadati</taxon>
        <taxon>Pseudomonadota</taxon>
        <taxon>Gammaproteobacteria</taxon>
        <taxon>Alteromonadales</taxon>
        <taxon>Shewanellaceae</taxon>
        <taxon>Shewanella</taxon>
    </lineage>
</organism>
<keyword evidence="1" id="KW-0175">Coiled coil</keyword>
<sequence>MLVRKLLLVVIASTLSLTAYAGKDKVIQVNGKPFQQLNEEIQNNSAAISELDGRVDTIEGRVETLESEVATLKSDMATTRMDLAAQVLQIQSILNTTEELSDDLATLIIRHETDYNNLLDRFTQIQNQIASIEIAIAETQANLQAELDALAGDLSALDASTSARIASLASSLDDLNAALETAESSIVALQTGFNTLDAEIAGMGLRQDALEGRVSTLESYHGAQQCDRGNDIGTGSRYVVCEADSNQAWVSADNAGRYHAELICQELGYTTVSSWSGTCGNVCGYCQGPTSCESPGTPPEAHGRSWAQNNAGSDALGKMIASTVQWRCAN</sequence>
<reference evidence="3" key="1">
    <citation type="journal article" date="2014" name="Int. J. Syst. Evol. Microbiol.">
        <title>Complete genome sequence of Corynebacterium casei LMG S-19264T (=DSM 44701T), isolated from a smear-ripened cheese.</title>
        <authorList>
            <consortium name="US DOE Joint Genome Institute (JGI-PGF)"/>
            <person name="Walter F."/>
            <person name="Albersmeier A."/>
            <person name="Kalinowski J."/>
            <person name="Ruckert C."/>
        </authorList>
    </citation>
    <scope>NUCLEOTIDE SEQUENCE</scope>
    <source>
        <strain evidence="3">JCM 30804</strain>
    </source>
</reference>
<dbReference type="AlphaFoldDB" id="A0A917JND4"/>
<evidence type="ECO:0000256" key="1">
    <source>
        <dbReference type="SAM" id="Coils"/>
    </source>
</evidence>
<dbReference type="Gene3D" id="1.20.5.340">
    <property type="match status" value="2"/>
</dbReference>
<keyword evidence="2" id="KW-0732">Signal</keyword>
<protein>
    <recommendedName>
        <fullName evidence="5">SRCR domain-containing protein</fullName>
    </recommendedName>
</protein>
<dbReference type="RefSeq" id="WP_188918548.1">
    <property type="nucleotide sequence ID" value="NZ_BMPZ01000002.1"/>
</dbReference>
<name>A0A917JND4_9GAMM</name>
<keyword evidence="4" id="KW-1185">Reference proteome</keyword>
<dbReference type="Proteomes" id="UP000613743">
    <property type="component" value="Unassembled WGS sequence"/>
</dbReference>
<feature type="chain" id="PRO_5037044151" description="SRCR domain-containing protein" evidence="2">
    <location>
        <begin position="22"/>
        <end position="330"/>
    </location>
</feature>
<gene>
    <name evidence="3" type="ORF">GCM10009332_10250</name>
</gene>
<evidence type="ECO:0000313" key="4">
    <source>
        <dbReference type="Proteomes" id="UP000613743"/>
    </source>
</evidence>
<feature type="coiled-coil region" evidence="1">
    <location>
        <begin position="34"/>
        <end position="82"/>
    </location>
</feature>
<reference evidence="3" key="2">
    <citation type="submission" date="2020-09" db="EMBL/GenBank/DDBJ databases">
        <authorList>
            <person name="Sun Q."/>
            <person name="Ohkuma M."/>
        </authorList>
    </citation>
    <scope>NUCLEOTIDE SEQUENCE</scope>
    <source>
        <strain evidence="3">JCM 30804</strain>
    </source>
</reference>
<accession>A0A917JND4</accession>
<dbReference type="EMBL" id="BMPZ01000002">
    <property type="protein sequence ID" value="GGI74783.1"/>
    <property type="molecule type" value="Genomic_DNA"/>
</dbReference>
<feature type="signal peptide" evidence="2">
    <location>
        <begin position="1"/>
        <end position="21"/>
    </location>
</feature>
<evidence type="ECO:0008006" key="5">
    <source>
        <dbReference type="Google" id="ProtNLM"/>
    </source>
</evidence>
<comment type="caution">
    <text evidence="3">The sequence shown here is derived from an EMBL/GenBank/DDBJ whole genome shotgun (WGS) entry which is preliminary data.</text>
</comment>